<dbReference type="EMBL" id="ASHM01211458">
    <property type="protein sequence ID" value="PNX67550.1"/>
    <property type="molecule type" value="Genomic_DNA"/>
</dbReference>
<evidence type="ECO:0000256" key="1">
    <source>
        <dbReference type="SAM" id="MobiDB-lite"/>
    </source>
</evidence>
<organism evidence="2 3">
    <name type="scientific">Trifolium pratense</name>
    <name type="common">Red clover</name>
    <dbReference type="NCBI Taxonomy" id="57577"/>
    <lineage>
        <taxon>Eukaryota</taxon>
        <taxon>Viridiplantae</taxon>
        <taxon>Streptophyta</taxon>
        <taxon>Embryophyta</taxon>
        <taxon>Tracheophyta</taxon>
        <taxon>Spermatophyta</taxon>
        <taxon>Magnoliopsida</taxon>
        <taxon>eudicotyledons</taxon>
        <taxon>Gunneridae</taxon>
        <taxon>Pentapetalae</taxon>
        <taxon>rosids</taxon>
        <taxon>fabids</taxon>
        <taxon>Fabales</taxon>
        <taxon>Fabaceae</taxon>
        <taxon>Papilionoideae</taxon>
        <taxon>50 kb inversion clade</taxon>
        <taxon>NPAAA clade</taxon>
        <taxon>Hologalegina</taxon>
        <taxon>IRL clade</taxon>
        <taxon>Trifolieae</taxon>
        <taxon>Trifolium</taxon>
    </lineage>
</organism>
<evidence type="ECO:0000313" key="3">
    <source>
        <dbReference type="Proteomes" id="UP000236291"/>
    </source>
</evidence>
<feature type="non-terminal residue" evidence="2">
    <location>
        <position position="1"/>
    </location>
</feature>
<dbReference type="AlphaFoldDB" id="A0A2K3KMP9"/>
<evidence type="ECO:0000313" key="2">
    <source>
        <dbReference type="EMBL" id="PNX67550.1"/>
    </source>
</evidence>
<gene>
    <name evidence="2" type="ORF">L195_g063569</name>
</gene>
<accession>A0A2K3KMP9</accession>
<feature type="non-terminal residue" evidence="2">
    <location>
        <position position="54"/>
    </location>
</feature>
<reference evidence="2 3" key="2">
    <citation type="journal article" date="2017" name="Front. Plant Sci.">
        <title>Gene Classification and Mining of Molecular Markers Useful in Red Clover (Trifolium pratense) Breeding.</title>
        <authorList>
            <person name="Istvanek J."/>
            <person name="Dluhosova J."/>
            <person name="Dluhos P."/>
            <person name="Patkova L."/>
            <person name="Nedelnik J."/>
            <person name="Repkova J."/>
        </authorList>
    </citation>
    <scope>NUCLEOTIDE SEQUENCE [LARGE SCALE GENOMIC DNA]</scope>
    <source>
        <strain evidence="3">cv. Tatra</strain>
        <tissue evidence="2">Young leaves</tissue>
    </source>
</reference>
<sequence>RQNDDELENEDSDYIASDEEDDDGDDSYIDDSEEDECVDLSVVFPPETFCLVDT</sequence>
<feature type="region of interest" description="Disordered" evidence="1">
    <location>
        <begin position="1"/>
        <end position="35"/>
    </location>
</feature>
<comment type="caution">
    <text evidence="2">The sequence shown here is derived from an EMBL/GenBank/DDBJ whole genome shotgun (WGS) entry which is preliminary data.</text>
</comment>
<name>A0A2K3KMP9_TRIPR</name>
<protein>
    <submittedName>
        <fullName evidence="2">Uncharacterized protein</fullName>
    </submittedName>
</protein>
<dbReference type="Proteomes" id="UP000236291">
    <property type="component" value="Unassembled WGS sequence"/>
</dbReference>
<reference evidence="2 3" key="1">
    <citation type="journal article" date="2014" name="Am. J. Bot.">
        <title>Genome assembly and annotation for red clover (Trifolium pratense; Fabaceae).</title>
        <authorList>
            <person name="Istvanek J."/>
            <person name="Jaros M."/>
            <person name="Krenek A."/>
            <person name="Repkova J."/>
        </authorList>
    </citation>
    <scope>NUCLEOTIDE SEQUENCE [LARGE SCALE GENOMIC DNA]</scope>
    <source>
        <strain evidence="3">cv. Tatra</strain>
        <tissue evidence="2">Young leaves</tissue>
    </source>
</reference>
<proteinExistence type="predicted"/>